<sequence>MPGQQQQPRRLDPDQMPSPIQVIGDDKRNRSGVFQSAPRGSVPPLITTPFVCEDQGNSNPRFIRSTMYNIPYTNDMMKQCHVPFALSITPFAKLNPKETQPPIVDLGQLGPVRCNRCKAYICPYMQFIDGGRRFQCCFCGCSTEVAPEYFAHLDHTGRRVDTFERPELCLGTYEFVATADYCKDNKLPTSPAFIFMIDVSYNSIKSGLVHLLCQHLKDDVLPHLPRETGATESEIRVGFVTYAKELHFFNLKSGMSQFQMQVVSDVEDVFVPLLDGFLVKLSESEGLIESLLSQIPLIFAESRETEVVLGPVIEAGLDALKSADVTGKLLIFHSSLPTAEAPGKLKNRDDRKLLGTDKEKTVLTPQNTYYTKLGQSCVAAGCSVDLYLFPNSYIDVGTIAEVPRITGGGVYKYTYFQADLDGPRLIADLRNNVSRQIAFDAVLRVRTSTGIRPVDFLGNFYMSNTTDIELAAIDSDKGICVEVKHDDKLSEADGACVQAAILYTSVSGQRRLRVINLAFNVCTQLSDLFRNCELDVLINHLAKMAIRQSLNSNPKQVREDLMNRCAQVLACYRKNCASPSSAGQLILPECMKLLPVYCNCIIKSNLLQGSTEISIDERSYTIHTVNSMSVKASSVFFYPRLLPLHDIDPDSVSIPTAIRCSYEKLKENGVYLIENGLVLILWVGYGVSPDWVQSVFGVQSAAQIDIDKTTMQDLDNPLSRRVRGLVKRVREDRGRHMKLTIVRQRDKLEPVFQQLLVEDRGSNGSASYVDFLCHIHKEIRNLLS</sequence>
<dbReference type="PANTHER" id="PTHR13803:SF4">
    <property type="entry name" value="SECRETORY 24CD, ISOFORM C"/>
    <property type="match status" value="1"/>
</dbReference>
<evidence type="ECO:0000256" key="5">
    <source>
        <dbReference type="ARBA" id="ARBA00022927"/>
    </source>
</evidence>
<evidence type="ECO:0000256" key="4">
    <source>
        <dbReference type="ARBA" id="ARBA00022448"/>
    </source>
</evidence>
<keyword evidence="4" id="KW-0813">Transport</keyword>
<dbReference type="InterPro" id="IPR036175">
    <property type="entry name" value="Sec23/24_helical_dom_sf"/>
</dbReference>
<dbReference type="Pfam" id="PF04810">
    <property type="entry name" value="zf-Sec23_Sec24"/>
    <property type="match status" value="1"/>
</dbReference>
<dbReference type="InterPro" id="IPR029006">
    <property type="entry name" value="ADF-H/Gelsolin-like_dom_sf"/>
</dbReference>
<dbReference type="STRING" id="283909.R7U9C7"/>
<dbReference type="Gene3D" id="2.30.30.380">
    <property type="entry name" value="Zn-finger domain of Sec23/24"/>
    <property type="match status" value="1"/>
</dbReference>
<dbReference type="GO" id="GO:0090110">
    <property type="term" value="P:COPII-coated vesicle cargo loading"/>
    <property type="evidence" value="ECO:0007669"/>
    <property type="project" value="TreeGrafter"/>
</dbReference>
<feature type="region of interest" description="Disordered" evidence="7">
    <location>
        <begin position="1"/>
        <end position="38"/>
    </location>
</feature>
<accession>R7U9C7</accession>
<dbReference type="InterPro" id="IPR006900">
    <property type="entry name" value="Sec23/24_helical_dom"/>
</dbReference>
<dbReference type="EnsemblMetazoa" id="CapteT210583">
    <property type="protein sequence ID" value="CapteP210583"/>
    <property type="gene ID" value="CapteG210583"/>
</dbReference>
<dbReference type="InterPro" id="IPR006895">
    <property type="entry name" value="Znf_Sec23_Sec24"/>
</dbReference>
<dbReference type="GO" id="GO:0030127">
    <property type="term" value="C:COPII vesicle coat"/>
    <property type="evidence" value="ECO:0007669"/>
    <property type="project" value="InterPro"/>
</dbReference>
<evidence type="ECO:0008006" key="16">
    <source>
        <dbReference type="Google" id="ProtNLM"/>
    </source>
</evidence>
<evidence type="ECO:0000259" key="11">
    <source>
        <dbReference type="Pfam" id="PF04815"/>
    </source>
</evidence>
<dbReference type="GO" id="GO:0006886">
    <property type="term" value="P:intracellular protein transport"/>
    <property type="evidence" value="ECO:0007669"/>
    <property type="project" value="InterPro"/>
</dbReference>
<evidence type="ECO:0000313" key="13">
    <source>
        <dbReference type="EMBL" id="ELT99740.1"/>
    </source>
</evidence>
<dbReference type="AlphaFoldDB" id="R7U9C7"/>
<dbReference type="FunFam" id="3.40.50.410:FF:000020">
    <property type="entry name" value="protein transport protein Sec24D isoform X1"/>
    <property type="match status" value="1"/>
</dbReference>
<reference evidence="15" key="1">
    <citation type="submission" date="2012-12" db="EMBL/GenBank/DDBJ databases">
        <authorList>
            <person name="Hellsten U."/>
            <person name="Grimwood J."/>
            <person name="Chapman J.A."/>
            <person name="Shapiro H."/>
            <person name="Aerts A."/>
            <person name="Otillar R.P."/>
            <person name="Terry A.Y."/>
            <person name="Boore J.L."/>
            <person name="Simakov O."/>
            <person name="Marletaz F."/>
            <person name="Cho S.-J."/>
            <person name="Edsinger-Gonzales E."/>
            <person name="Havlak P."/>
            <person name="Kuo D.-H."/>
            <person name="Larsson T."/>
            <person name="Lv J."/>
            <person name="Arendt D."/>
            <person name="Savage R."/>
            <person name="Osoegawa K."/>
            <person name="de Jong P."/>
            <person name="Lindberg D.R."/>
            <person name="Seaver E.C."/>
            <person name="Weisblat D.A."/>
            <person name="Putnam N.H."/>
            <person name="Grigoriev I.V."/>
            <person name="Rokhsar D.S."/>
        </authorList>
    </citation>
    <scope>NUCLEOTIDE SEQUENCE</scope>
    <source>
        <strain evidence="15">I ESC-2004</strain>
    </source>
</reference>
<evidence type="ECO:0000259" key="8">
    <source>
        <dbReference type="Pfam" id="PF00626"/>
    </source>
</evidence>
<evidence type="ECO:0000259" key="12">
    <source>
        <dbReference type="Pfam" id="PF08033"/>
    </source>
</evidence>
<evidence type="ECO:0000256" key="3">
    <source>
        <dbReference type="ARBA" id="ARBA00008334"/>
    </source>
</evidence>
<keyword evidence="15" id="KW-1185">Reference proteome</keyword>
<dbReference type="InterPro" id="IPR050550">
    <property type="entry name" value="SEC23_SEC24_subfamily"/>
</dbReference>
<dbReference type="EMBL" id="KB306540">
    <property type="protein sequence ID" value="ELT99740.1"/>
    <property type="molecule type" value="Genomic_DNA"/>
</dbReference>
<feature type="domain" description="Zinc finger Sec23/Sec24-type" evidence="9">
    <location>
        <begin position="111"/>
        <end position="149"/>
    </location>
</feature>
<evidence type="ECO:0000313" key="14">
    <source>
        <dbReference type="EnsemblMetazoa" id="CapteP210583"/>
    </source>
</evidence>
<feature type="domain" description="Sec23/Sec24 helical" evidence="11">
    <location>
        <begin position="534"/>
        <end position="634"/>
    </location>
</feature>
<dbReference type="Pfam" id="PF00626">
    <property type="entry name" value="Gelsolin"/>
    <property type="match status" value="1"/>
</dbReference>
<dbReference type="SUPFAM" id="SSF81811">
    <property type="entry name" value="Helical domain of Sec23/24"/>
    <property type="match status" value="1"/>
</dbReference>
<dbReference type="GO" id="GO:0000149">
    <property type="term" value="F:SNARE binding"/>
    <property type="evidence" value="ECO:0007669"/>
    <property type="project" value="TreeGrafter"/>
</dbReference>
<dbReference type="PANTHER" id="PTHR13803">
    <property type="entry name" value="SEC24-RELATED PROTEIN"/>
    <property type="match status" value="1"/>
</dbReference>
<dbReference type="InterPro" id="IPR041742">
    <property type="entry name" value="Sec24-like_trunk_dom"/>
</dbReference>
<dbReference type="Gene3D" id="3.40.50.410">
    <property type="entry name" value="von Willebrand factor, type A domain"/>
    <property type="match status" value="1"/>
</dbReference>
<dbReference type="InterPro" id="IPR007123">
    <property type="entry name" value="Gelsolin-like_dom"/>
</dbReference>
<dbReference type="Pfam" id="PF04815">
    <property type="entry name" value="Sec23_helical"/>
    <property type="match status" value="1"/>
</dbReference>
<dbReference type="Proteomes" id="UP000014760">
    <property type="component" value="Unassembled WGS sequence"/>
</dbReference>
<evidence type="ECO:0000259" key="9">
    <source>
        <dbReference type="Pfam" id="PF04810"/>
    </source>
</evidence>
<comment type="subcellular location">
    <subcellularLocation>
        <location evidence="1">Cytoplasmic vesicle</location>
        <location evidence="1">COPII-coated vesicle membrane</location>
        <topology evidence="1">Peripheral membrane protein</topology>
        <orientation evidence="1">Cytoplasmic side</orientation>
    </subcellularLocation>
    <subcellularLocation>
        <location evidence="2">Endoplasmic reticulum membrane</location>
        <topology evidence="2">Peripheral membrane protein</topology>
        <orientation evidence="2">Cytoplasmic side</orientation>
    </subcellularLocation>
</comment>
<name>R7U9C7_CAPTE</name>
<gene>
    <name evidence="13" type="ORF">CAPTEDRAFT_210583</name>
</gene>
<feature type="domain" description="Sec23/Sec24 beta-sandwich" evidence="12">
    <location>
        <begin position="438"/>
        <end position="521"/>
    </location>
</feature>
<evidence type="ECO:0000259" key="10">
    <source>
        <dbReference type="Pfam" id="PF04811"/>
    </source>
</evidence>
<evidence type="ECO:0000313" key="15">
    <source>
        <dbReference type="Proteomes" id="UP000014760"/>
    </source>
</evidence>
<dbReference type="Gene3D" id="3.40.20.10">
    <property type="entry name" value="Severin"/>
    <property type="match status" value="1"/>
</dbReference>
<dbReference type="CDD" id="cd01479">
    <property type="entry name" value="Sec24-like"/>
    <property type="match status" value="1"/>
</dbReference>
<feature type="domain" description="Gelsolin-like" evidence="8">
    <location>
        <begin position="655"/>
        <end position="724"/>
    </location>
</feature>
<dbReference type="InterPro" id="IPR012990">
    <property type="entry name" value="Beta-sandwich_Sec23_24"/>
</dbReference>
<dbReference type="Pfam" id="PF08033">
    <property type="entry name" value="Sec23_BS"/>
    <property type="match status" value="1"/>
</dbReference>
<keyword evidence="5" id="KW-0653">Protein transport</keyword>
<dbReference type="SUPFAM" id="SSF82919">
    <property type="entry name" value="Zn-finger domain of Sec23/24"/>
    <property type="match status" value="1"/>
</dbReference>
<evidence type="ECO:0000256" key="7">
    <source>
        <dbReference type="SAM" id="MobiDB-lite"/>
    </source>
</evidence>
<dbReference type="InterPro" id="IPR036465">
    <property type="entry name" value="vWFA_dom_sf"/>
</dbReference>
<reference evidence="14" key="3">
    <citation type="submission" date="2015-06" db="UniProtKB">
        <authorList>
            <consortium name="EnsemblMetazoa"/>
        </authorList>
    </citation>
    <scope>IDENTIFICATION</scope>
</reference>
<reference evidence="13 15" key="2">
    <citation type="journal article" date="2013" name="Nature">
        <title>Insights into bilaterian evolution from three spiralian genomes.</title>
        <authorList>
            <person name="Simakov O."/>
            <person name="Marletaz F."/>
            <person name="Cho S.J."/>
            <person name="Edsinger-Gonzales E."/>
            <person name="Havlak P."/>
            <person name="Hellsten U."/>
            <person name="Kuo D.H."/>
            <person name="Larsson T."/>
            <person name="Lv J."/>
            <person name="Arendt D."/>
            <person name="Savage R."/>
            <person name="Osoegawa K."/>
            <person name="de Jong P."/>
            <person name="Grimwood J."/>
            <person name="Chapman J.A."/>
            <person name="Shapiro H."/>
            <person name="Aerts A."/>
            <person name="Otillar R.P."/>
            <person name="Terry A.Y."/>
            <person name="Boore J.L."/>
            <person name="Grigoriev I.V."/>
            <person name="Lindberg D.R."/>
            <person name="Seaver E.C."/>
            <person name="Weisblat D.A."/>
            <person name="Putnam N.H."/>
            <person name="Rokhsar D.S."/>
        </authorList>
    </citation>
    <scope>NUCLEOTIDE SEQUENCE</scope>
    <source>
        <strain evidence="13 15">I ESC-2004</strain>
    </source>
</reference>
<organism evidence="13">
    <name type="scientific">Capitella teleta</name>
    <name type="common">Polychaete worm</name>
    <dbReference type="NCBI Taxonomy" id="283909"/>
    <lineage>
        <taxon>Eukaryota</taxon>
        <taxon>Metazoa</taxon>
        <taxon>Spiralia</taxon>
        <taxon>Lophotrochozoa</taxon>
        <taxon>Annelida</taxon>
        <taxon>Polychaeta</taxon>
        <taxon>Sedentaria</taxon>
        <taxon>Scolecida</taxon>
        <taxon>Capitellidae</taxon>
        <taxon>Capitella</taxon>
    </lineage>
</organism>
<protein>
    <recommendedName>
        <fullName evidence="16">Protein transport protein Sec24C</fullName>
    </recommendedName>
</protein>
<dbReference type="SUPFAM" id="SSF82754">
    <property type="entry name" value="C-terminal, gelsolin-like domain of Sec23/24"/>
    <property type="match status" value="1"/>
</dbReference>
<comment type="similarity">
    <text evidence="3">Belongs to the SEC23/SEC24 family. SEC24 subfamily.</text>
</comment>
<dbReference type="Gene3D" id="1.20.120.730">
    <property type="entry name" value="Sec23/Sec24 helical domain"/>
    <property type="match status" value="1"/>
</dbReference>
<evidence type="ECO:0000256" key="1">
    <source>
        <dbReference type="ARBA" id="ARBA00004299"/>
    </source>
</evidence>
<dbReference type="EMBL" id="AMQN01009898">
    <property type="status" value="NOT_ANNOTATED_CDS"/>
    <property type="molecule type" value="Genomic_DNA"/>
</dbReference>
<proteinExistence type="inferred from homology"/>
<dbReference type="HOGENOM" id="CLU_004589_1_0_1"/>
<feature type="domain" description="Sec23/Sec24 trunk" evidence="10">
    <location>
        <begin position="188"/>
        <end position="433"/>
    </location>
</feature>
<dbReference type="InterPro" id="IPR036174">
    <property type="entry name" value="Znf_Sec23_Sec24_sf"/>
</dbReference>
<evidence type="ECO:0000256" key="6">
    <source>
        <dbReference type="ARBA" id="ARBA00023329"/>
    </source>
</evidence>
<dbReference type="GO" id="GO:0070971">
    <property type="term" value="C:endoplasmic reticulum exit site"/>
    <property type="evidence" value="ECO:0007669"/>
    <property type="project" value="TreeGrafter"/>
</dbReference>
<dbReference type="InterPro" id="IPR036180">
    <property type="entry name" value="Gelsolin-like_dom_sf"/>
</dbReference>
<dbReference type="GO" id="GO:0005789">
    <property type="term" value="C:endoplasmic reticulum membrane"/>
    <property type="evidence" value="ECO:0007669"/>
    <property type="project" value="UniProtKB-SubCell"/>
</dbReference>
<evidence type="ECO:0000256" key="2">
    <source>
        <dbReference type="ARBA" id="ARBA00004397"/>
    </source>
</evidence>
<dbReference type="OMA" id="INPFMTF"/>
<dbReference type="FunCoup" id="R7U9C7">
    <property type="interactions" value="2367"/>
</dbReference>
<dbReference type="InterPro" id="IPR006896">
    <property type="entry name" value="Sec23/24_trunk_dom"/>
</dbReference>
<dbReference type="OrthoDB" id="49016at2759"/>
<dbReference type="GO" id="GO:0008270">
    <property type="term" value="F:zinc ion binding"/>
    <property type="evidence" value="ECO:0007669"/>
    <property type="project" value="InterPro"/>
</dbReference>
<dbReference type="Gene3D" id="2.60.40.1670">
    <property type="entry name" value="beta-sandwich domain of Sec23/24"/>
    <property type="match status" value="1"/>
</dbReference>
<dbReference type="SUPFAM" id="SSF53300">
    <property type="entry name" value="vWA-like"/>
    <property type="match status" value="1"/>
</dbReference>
<dbReference type="Pfam" id="PF04811">
    <property type="entry name" value="Sec23_trunk"/>
    <property type="match status" value="1"/>
</dbReference>
<dbReference type="SUPFAM" id="SSF81995">
    <property type="entry name" value="beta-sandwich domain of Sec23/24"/>
    <property type="match status" value="1"/>
</dbReference>
<keyword evidence="6" id="KW-0968">Cytoplasmic vesicle</keyword>